<evidence type="ECO:0000313" key="4">
    <source>
        <dbReference type="EMBL" id="NMF92145.1"/>
    </source>
</evidence>
<dbReference type="Pfam" id="PF07879">
    <property type="entry name" value="PHB_acc_N"/>
    <property type="match status" value="1"/>
</dbReference>
<feature type="domain" description="PHB accumulation regulatory" evidence="2">
    <location>
        <begin position="124"/>
        <end position="161"/>
    </location>
</feature>
<dbReference type="InterPro" id="IPR012909">
    <property type="entry name" value="PHA_DNA-bd_N"/>
</dbReference>
<dbReference type="InterPro" id="IPR007897">
    <property type="entry name" value="PHB_accumulat"/>
</dbReference>
<feature type="domain" description="PHA accumulation regulator DNA-binding N-terminal" evidence="3">
    <location>
        <begin position="7"/>
        <end position="66"/>
    </location>
</feature>
<organism evidence="4 5">
    <name type="scientific">Aromatoleum buckelii</name>
    <dbReference type="NCBI Taxonomy" id="200254"/>
    <lineage>
        <taxon>Bacteria</taxon>
        <taxon>Pseudomonadati</taxon>
        <taxon>Pseudomonadota</taxon>
        <taxon>Betaproteobacteria</taxon>
        <taxon>Rhodocyclales</taxon>
        <taxon>Rhodocyclaceae</taxon>
        <taxon>Aromatoleum</taxon>
    </lineage>
</organism>
<dbReference type="Pfam" id="PF05233">
    <property type="entry name" value="PHB_acc"/>
    <property type="match status" value="2"/>
</dbReference>
<keyword evidence="5" id="KW-1185">Reference proteome</keyword>
<name>A0ABX1N082_9RHOO</name>
<dbReference type="Proteomes" id="UP000601990">
    <property type="component" value="Unassembled WGS sequence"/>
</dbReference>
<evidence type="ECO:0000259" key="2">
    <source>
        <dbReference type="Pfam" id="PF05233"/>
    </source>
</evidence>
<comment type="caution">
    <text evidence="4">The sequence shown here is derived from an EMBL/GenBank/DDBJ whole genome shotgun (WGS) entry which is preliminary data.</text>
</comment>
<dbReference type="InterPro" id="IPR010134">
    <property type="entry name" value="PHA_reg_PhaR"/>
</dbReference>
<sequence>MAEQGRLIKKYPNRRLYDTRTSSYITLADVKELVLSREEFQVVDAKTTEDLTRSILLQIILEEEAGGAPMFTSDLLAHMIRFYGNATQGMMGKYLENNIKAFTEMQGKLQEQAQAIYGENSPISQDLWAQFLNFQGPALQSVMGTYVEQSKKMFSQMQEQIESQTRNIFTGFPFPSYAPAGKDETGAKTATETEMPAEKPTGKGGRATQK</sequence>
<evidence type="ECO:0000259" key="3">
    <source>
        <dbReference type="Pfam" id="PF07879"/>
    </source>
</evidence>
<dbReference type="RefSeq" id="WP_169197463.1">
    <property type="nucleotide sequence ID" value="NZ_WTVH02000009.1"/>
</dbReference>
<proteinExistence type="predicted"/>
<dbReference type="EMBL" id="WTVH01000002">
    <property type="protein sequence ID" value="NMF92145.1"/>
    <property type="molecule type" value="Genomic_DNA"/>
</dbReference>
<feature type="region of interest" description="Disordered" evidence="1">
    <location>
        <begin position="172"/>
        <end position="210"/>
    </location>
</feature>
<gene>
    <name evidence="4" type="primary">phaR</name>
    <name evidence="4" type="ORF">GO608_02225</name>
</gene>
<feature type="domain" description="PHB accumulation regulatory" evidence="2">
    <location>
        <begin position="71"/>
        <end position="110"/>
    </location>
</feature>
<accession>A0ABX1N082</accession>
<evidence type="ECO:0000313" key="5">
    <source>
        <dbReference type="Proteomes" id="UP000601990"/>
    </source>
</evidence>
<reference evidence="4" key="1">
    <citation type="submission" date="2019-12" db="EMBL/GenBank/DDBJ databases">
        <title>Comparative genomics gives insights into the taxonomy of the Azoarcus-Aromatoleum group and reveals separate origins of nif in the plant-associated Azoarcus and non-plant-associated Aromatoleum sub-groups.</title>
        <authorList>
            <person name="Lafos M."/>
            <person name="Maluk M."/>
            <person name="Batista M."/>
            <person name="Junghare M."/>
            <person name="Carmona M."/>
            <person name="Faoro H."/>
            <person name="Cruz L.M."/>
            <person name="Battistoni F."/>
            <person name="De Souza E."/>
            <person name="Pedrosa F."/>
            <person name="Chen W.-M."/>
            <person name="Poole P.S."/>
            <person name="Dixon R.A."/>
            <person name="James E.K."/>
        </authorList>
    </citation>
    <scope>NUCLEOTIDE SEQUENCE</scope>
    <source>
        <strain evidence="4">U120</strain>
    </source>
</reference>
<evidence type="ECO:0000256" key="1">
    <source>
        <dbReference type="SAM" id="MobiDB-lite"/>
    </source>
</evidence>
<protein>
    <submittedName>
        <fullName evidence="4">Polyhydroxyalkanoate synthesis repressor PhaR</fullName>
    </submittedName>
</protein>
<dbReference type="NCBIfam" id="TIGR01848">
    <property type="entry name" value="PHA_reg_PhaR"/>
    <property type="match status" value="1"/>
</dbReference>